<dbReference type="AlphaFoldDB" id="A0A6G2DR01"/>
<comment type="caution">
    <text evidence="1">The sequence shown here is derived from an EMBL/GenBank/DDBJ whole genome shotgun (WGS) entry which is preliminary data.</text>
</comment>
<accession>A0A6G2DR01</accession>
<gene>
    <name evidence="1" type="ORF">GM537_02015</name>
</gene>
<evidence type="ECO:0000313" key="1">
    <source>
        <dbReference type="EMBL" id="MTW23680.1"/>
    </source>
</evidence>
<evidence type="ECO:0008006" key="3">
    <source>
        <dbReference type="Google" id="ProtNLM"/>
    </source>
</evidence>
<dbReference type="Proteomes" id="UP000490982">
    <property type="component" value="Unassembled WGS sequence"/>
</dbReference>
<proteinExistence type="predicted"/>
<reference evidence="1 2" key="1">
    <citation type="submission" date="2019-11" db="EMBL/GenBank/DDBJ databases">
        <title>Growth characteristics of pneumococcus vary with the chemical composition of the capsule and with environmental conditions.</title>
        <authorList>
            <person name="Tothpal A."/>
            <person name="Desobry K."/>
            <person name="Joshi S."/>
            <person name="Wyllie A.L."/>
            <person name="Weinberger D.M."/>
        </authorList>
    </citation>
    <scope>NUCLEOTIDE SEQUENCE [LARGE SCALE GENOMIC DNA]</scope>
    <source>
        <strain evidence="2">pnumococcus23A</strain>
    </source>
</reference>
<evidence type="ECO:0000313" key="2">
    <source>
        <dbReference type="Proteomes" id="UP000490982"/>
    </source>
</evidence>
<dbReference type="EMBL" id="WNHS01000005">
    <property type="protein sequence ID" value="MTW23680.1"/>
    <property type="molecule type" value="Genomic_DNA"/>
</dbReference>
<name>A0A6G2DR01_STREE</name>
<sequence length="64" mass="7369">MASLYPSCVRTSIHRYCLLHVKLSVGRACLEFYKRISQRGSNMKAVIACVHKILRIIYKLLSTK</sequence>
<protein>
    <recommendedName>
        <fullName evidence="3">Transposase</fullName>
    </recommendedName>
</protein>
<organism evidence="1 2">
    <name type="scientific">Streptococcus pneumoniae</name>
    <dbReference type="NCBI Taxonomy" id="1313"/>
    <lineage>
        <taxon>Bacteria</taxon>
        <taxon>Bacillati</taxon>
        <taxon>Bacillota</taxon>
        <taxon>Bacilli</taxon>
        <taxon>Lactobacillales</taxon>
        <taxon>Streptococcaceae</taxon>
        <taxon>Streptococcus</taxon>
    </lineage>
</organism>